<dbReference type="InterPro" id="IPR000008">
    <property type="entry name" value="C2_dom"/>
</dbReference>
<evidence type="ECO:0000259" key="2">
    <source>
        <dbReference type="PROSITE" id="PS51698"/>
    </source>
</evidence>
<dbReference type="Gene3D" id="3.30.40.10">
    <property type="entry name" value="Zinc/RING finger domain, C3HC4 (zinc finger)"/>
    <property type="match status" value="1"/>
</dbReference>
<dbReference type="InterPro" id="IPR035892">
    <property type="entry name" value="C2_domain_sf"/>
</dbReference>
<dbReference type="PROSITE" id="PS51698">
    <property type="entry name" value="U_BOX"/>
    <property type="match status" value="1"/>
</dbReference>
<organism evidence="3">
    <name type="scientific">Pseudo-nitzschia australis</name>
    <dbReference type="NCBI Taxonomy" id="44445"/>
    <lineage>
        <taxon>Eukaryota</taxon>
        <taxon>Sar</taxon>
        <taxon>Stramenopiles</taxon>
        <taxon>Ochrophyta</taxon>
        <taxon>Bacillariophyta</taxon>
        <taxon>Bacillariophyceae</taxon>
        <taxon>Bacillariophycidae</taxon>
        <taxon>Bacillariales</taxon>
        <taxon>Bacillariaceae</taxon>
        <taxon>Pseudo-nitzschia</taxon>
    </lineage>
</organism>
<dbReference type="InterPro" id="IPR013083">
    <property type="entry name" value="Znf_RING/FYVE/PHD"/>
</dbReference>
<dbReference type="SUPFAM" id="SSF49562">
    <property type="entry name" value="C2 domain (Calcium/lipid-binding domain, CaLB)"/>
    <property type="match status" value="1"/>
</dbReference>
<dbReference type="CDD" id="cd16655">
    <property type="entry name" value="RING-Ubox_WDSUB1-like"/>
    <property type="match status" value="1"/>
</dbReference>
<dbReference type="InterPro" id="IPR052085">
    <property type="entry name" value="WD-SAM-U-box"/>
</dbReference>
<accession>A0A7S4ASN5</accession>
<dbReference type="SMART" id="SM00504">
    <property type="entry name" value="Ubox"/>
    <property type="match status" value="1"/>
</dbReference>
<feature type="compositionally biased region" description="Basic and acidic residues" evidence="1">
    <location>
        <begin position="606"/>
        <end position="615"/>
    </location>
</feature>
<gene>
    <name evidence="3" type="ORF">PAUS00366_LOCUS17790</name>
</gene>
<dbReference type="Pfam" id="PF00168">
    <property type="entry name" value="C2"/>
    <property type="match status" value="1"/>
</dbReference>
<protein>
    <recommendedName>
        <fullName evidence="2">U-box domain-containing protein</fullName>
    </recommendedName>
</protein>
<feature type="domain" description="U-box" evidence="2">
    <location>
        <begin position="521"/>
        <end position="594"/>
    </location>
</feature>
<feature type="region of interest" description="Disordered" evidence="1">
    <location>
        <begin position="287"/>
        <end position="306"/>
    </location>
</feature>
<dbReference type="GO" id="GO:0004842">
    <property type="term" value="F:ubiquitin-protein transferase activity"/>
    <property type="evidence" value="ECO:0007669"/>
    <property type="project" value="InterPro"/>
</dbReference>
<evidence type="ECO:0000256" key="1">
    <source>
        <dbReference type="SAM" id="MobiDB-lite"/>
    </source>
</evidence>
<dbReference type="InterPro" id="IPR003613">
    <property type="entry name" value="Ubox_domain"/>
</dbReference>
<dbReference type="Gene3D" id="2.60.40.150">
    <property type="entry name" value="C2 domain"/>
    <property type="match status" value="1"/>
</dbReference>
<sequence>MYSASTTGASTGFASLPSLSTNVDNGYNDCYGDGTSNDNTADLPDPDEYFVLFPEEDEDNNYCYSGTSCYDDLPDVAKTKTHPSTSKSPTPEDEEYILGTIIVRVVAARGLNNPNHRDSASGVGFAGVFRSPSASATNPYASIKFGRTTQRTSDVYSTLDPAWPRDEVFFMDVSLPASQLTHEPTQLSDEVAATSAGAGSGRGRGTVQDAPELLQDPFHGYKKPDNTTLTVAIFHSELENNLGKNKLHNEGCLSGDSDDTFLGMASVDLTALFTGKVSEMDEWVPLNGTTSDTNSGRNLDYHSSKRQASRGASASVRIVCEYELADVSPRPGDICRFLKICHPKDLYPLEPSRSYKVDQVHNNGAVVILSYESQEGWLLSFQAHRNMLICEERCVSTLNKAQVELQTLGERLSASPLIAAVTETAGKVVDDGLVGIAEGIVEGSAFVFDRWFKGGVGTIIQDLQDITNIDGRHSQVVNIGQSLDVESPASSTCSLVGENNEGTDESMTPYAYQEKEAEGEALPNMPQCPITGFPMLDPVVAADGHTYERSAIARWLKTSEKSPMTGSVLFHKELVPNYGLLSSIEEAAAREEKDSKSYYATNVPADSKDERKAPPDADNYA</sequence>
<feature type="region of interest" description="Disordered" evidence="1">
    <location>
        <begin position="590"/>
        <end position="621"/>
    </location>
</feature>
<dbReference type="AlphaFoldDB" id="A0A7S4ASN5"/>
<dbReference type="Pfam" id="PF04564">
    <property type="entry name" value="U-box"/>
    <property type="match status" value="1"/>
</dbReference>
<name>A0A7S4ASN5_9STRA</name>
<dbReference type="GO" id="GO:0016567">
    <property type="term" value="P:protein ubiquitination"/>
    <property type="evidence" value="ECO:0007669"/>
    <property type="project" value="InterPro"/>
</dbReference>
<dbReference type="PANTHER" id="PTHR46573:SF1">
    <property type="entry name" value="WD REPEAT, SAM AND U-BOX DOMAIN-CONTAINING PROTEIN 1"/>
    <property type="match status" value="1"/>
</dbReference>
<dbReference type="PANTHER" id="PTHR46573">
    <property type="entry name" value="WD REPEAT, SAM AND U-BOX DOMAIN-CONTAINING PROTEIN 1"/>
    <property type="match status" value="1"/>
</dbReference>
<evidence type="ECO:0000313" key="3">
    <source>
        <dbReference type="EMBL" id="CAE0725033.1"/>
    </source>
</evidence>
<dbReference type="EMBL" id="HBIX01025969">
    <property type="protein sequence ID" value="CAE0725033.1"/>
    <property type="molecule type" value="Transcribed_RNA"/>
</dbReference>
<dbReference type="SUPFAM" id="SSF57850">
    <property type="entry name" value="RING/U-box"/>
    <property type="match status" value="1"/>
</dbReference>
<proteinExistence type="predicted"/>
<feature type="compositionally biased region" description="Polar residues" evidence="1">
    <location>
        <begin position="287"/>
        <end position="297"/>
    </location>
</feature>
<reference evidence="3" key="1">
    <citation type="submission" date="2021-01" db="EMBL/GenBank/DDBJ databases">
        <authorList>
            <person name="Corre E."/>
            <person name="Pelletier E."/>
            <person name="Niang G."/>
            <person name="Scheremetjew M."/>
            <person name="Finn R."/>
            <person name="Kale V."/>
            <person name="Holt S."/>
            <person name="Cochrane G."/>
            <person name="Meng A."/>
            <person name="Brown T."/>
            <person name="Cohen L."/>
        </authorList>
    </citation>
    <scope>NUCLEOTIDE SEQUENCE</scope>
    <source>
        <strain evidence="3">10249 10 AB</strain>
    </source>
</reference>